<gene>
    <name evidence="2" type="ORF">TBK1r_41610</name>
</gene>
<dbReference type="Proteomes" id="UP000318081">
    <property type="component" value="Chromosome"/>
</dbReference>
<sequence length="175" mass="19891">MRRSDILPWNSDRLHFSRESCPPRTRTSRPGRSRGHRENWGQNEKRPRAGLGLAGVNWTILRSVVFQKAPRSKRSQRGSVESYQLLCQKSAYLRVPLPSRSGVCGQEHERILSGSGSLPVVNQRNSRDFSGLWHAHGRWIVLMQHVRSSGVNGLMHPILTDPVHARTDERDSSNL</sequence>
<evidence type="ECO:0000313" key="2">
    <source>
        <dbReference type="EMBL" id="QDV85207.1"/>
    </source>
</evidence>
<evidence type="ECO:0000256" key="1">
    <source>
        <dbReference type="SAM" id="MobiDB-lite"/>
    </source>
</evidence>
<protein>
    <submittedName>
        <fullName evidence="2">Uncharacterized protein</fullName>
    </submittedName>
</protein>
<dbReference type="EMBL" id="CP036432">
    <property type="protein sequence ID" value="QDV85207.1"/>
    <property type="molecule type" value="Genomic_DNA"/>
</dbReference>
<accession>A0ABX5XT80</accession>
<proteinExistence type="predicted"/>
<feature type="region of interest" description="Disordered" evidence="1">
    <location>
        <begin position="18"/>
        <end position="48"/>
    </location>
</feature>
<organism evidence="2 3">
    <name type="scientific">Stieleria magnilauensis</name>
    <dbReference type="NCBI Taxonomy" id="2527963"/>
    <lineage>
        <taxon>Bacteria</taxon>
        <taxon>Pseudomonadati</taxon>
        <taxon>Planctomycetota</taxon>
        <taxon>Planctomycetia</taxon>
        <taxon>Pirellulales</taxon>
        <taxon>Pirellulaceae</taxon>
        <taxon>Stieleria</taxon>
    </lineage>
</organism>
<feature type="compositionally biased region" description="Basic residues" evidence="1">
    <location>
        <begin position="26"/>
        <end position="35"/>
    </location>
</feature>
<feature type="compositionally biased region" description="Basic and acidic residues" evidence="1">
    <location>
        <begin position="36"/>
        <end position="47"/>
    </location>
</feature>
<keyword evidence="3" id="KW-1185">Reference proteome</keyword>
<name>A0ABX5XT80_9BACT</name>
<evidence type="ECO:0000313" key="3">
    <source>
        <dbReference type="Proteomes" id="UP000318081"/>
    </source>
</evidence>
<reference evidence="2 3" key="1">
    <citation type="submission" date="2019-02" db="EMBL/GenBank/DDBJ databases">
        <title>Deep-cultivation of Planctomycetes and their phenomic and genomic characterization uncovers novel biology.</title>
        <authorList>
            <person name="Wiegand S."/>
            <person name="Jogler M."/>
            <person name="Boedeker C."/>
            <person name="Pinto D."/>
            <person name="Vollmers J."/>
            <person name="Rivas-Marin E."/>
            <person name="Kohn T."/>
            <person name="Peeters S.H."/>
            <person name="Heuer A."/>
            <person name="Rast P."/>
            <person name="Oberbeckmann S."/>
            <person name="Bunk B."/>
            <person name="Jeske O."/>
            <person name="Meyerdierks A."/>
            <person name="Storesund J.E."/>
            <person name="Kallscheuer N."/>
            <person name="Luecker S."/>
            <person name="Lage O.M."/>
            <person name="Pohl T."/>
            <person name="Merkel B.J."/>
            <person name="Hornburger P."/>
            <person name="Mueller R.-W."/>
            <person name="Bruemmer F."/>
            <person name="Labrenz M."/>
            <person name="Spormann A.M."/>
            <person name="Op den Camp H."/>
            <person name="Overmann J."/>
            <person name="Amann R."/>
            <person name="Jetten M.S.M."/>
            <person name="Mascher T."/>
            <person name="Medema M.H."/>
            <person name="Devos D.P."/>
            <person name="Kaster A.-K."/>
            <person name="Ovreas L."/>
            <person name="Rohde M."/>
            <person name="Galperin M.Y."/>
            <person name="Jogler C."/>
        </authorList>
    </citation>
    <scope>NUCLEOTIDE SEQUENCE [LARGE SCALE GENOMIC DNA]</scope>
    <source>
        <strain evidence="2 3">TBK1r</strain>
    </source>
</reference>